<keyword evidence="2" id="KW-0472">Membrane</keyword>
<evidence type="ECO:0000256" key="1">
    <source>
        <dbReference type="SAM" id="MobiDB-lite"/>
    </source>
</evidence>
<keyword evidence="2" id="KW-1133">Transmembrane helix</keyword>
<feature type="transmembrane region" description="Helical" evidence="2">
    <location>
        <begin position="258"/>
        <end position="281"/>
    </location>
</feature>
<proteinExistence type="predicted"/>
<reference evidence="3" key="1">
    <citation type="submission" date="2021-01" db="EMBL/GenBank/DDBJ databases">
        <authorList>
            <person name="Corre E."/>
            <person name="Pelletier E."/>
            <person name="Niang G."/>
            <person name="Scheremetjew M."/>
            <person name="Finn R."/>
            <person name="Kale V."/>
            <person name="Holt S."/>
            <person name="Cochrane G."/>
            <person name="Meng A."/>
            <person name="Brown T."/>
            <person name="Cohen L."/>
        </authorList>
    </citation>
    <scope>NUCLEOTIDE SEQUENCE</scope>
    <source>
        <strain evidence="3">Isolate 1302-5</strain>
    </source>
</reference>
<evidence type="ECO:0000256" key="2">
    <source>
        <dbReference type="SAM" id="Phobius"/>
    </source>
</evidence>
<organism evidence="3">
    <name type="scientific">Odontella aurita</name>
    <dbReference type="NCBI Taxonomy" id="265563"/>
    <lineage>
        <taxon>Eukaryota</taxon>
        <taxon>Sar</taxon>
        <taxon>Stramenopiles</taxon>
        <taxon>Ochrophyta</taxon>
        <taxon>Bacillariophyta</taxon>
        <taxon>Mediophyceae</taxon>
        <taxon>Biddulphiophycidae</taxon>
        <taxon>Eupodiscales</taxon>
        <taxon>Odontellaceae</taxon>
        <taxon>Odontella</taxon>
    </lineage>
</organism>
<dbReference type="EMBL" id="HBKQ01006748">
    <property type="protein sequence ID" value="CAE2210903.1"/>
    <property type="molecule type" value="Transcribed_RNA"/>
</dbReference>
<name>A0A7S4MAZ1_9STRA</name>
<feature type="compositionally biased region" description="Low complexity" evidence="1">
    <location>
        <begin position="121"/>
        <end position="144"/>
    </location>
</feature>
<accession>A0A7S4MAZ1</accession>
<sequence>MRARKQTSCIPSLLTGWAVTTILLCSVLFPSSQNSNHGFSALAFTAPAIRATPNSGIGINRRRSPFVVLGKLAGDDADSEVSDAPLAALVEAAFPASTPAALPASTSDKNDHSEGADVGGESSPSLSLSSSPSDDELLSSSSSSTTTFMITSEMRRVLIEELRYTRAEVESMRVELAGPVIAKRVSRPPGGMPESWYTQEEGGGDMLSRLENESKYPLKVPLLGISLILGGKGLGDLIITLIKVNTGFPGASLTEKFMGINVLGIDVLCVLAGIGLGLWTWKTMKD</sequence>
<gene>
    <name evidence="3" type="ORF">OAUR00152_LOCUS4497</name>
</gene>
<protein>
    <submittedName>
        <fullName evidence="3">Uncharacterized protein</fullName>
    </submittedName>
</protein>
<feature type="region of interest" description="Disordered" evidence="1">
    <location>
        <begin position="100"/>
        <end position="144"/>
    </location>
</feature>
<keyword evidence="2" id="KW-0812">Transmembrane</keyword>
<evidence type="ECO:0000313" key="3">
    <source>
        <dbReference type="EMBL" id="CAE2210903.1"/>
    </source>
</evidence>
<dbReference type="AlphaFoldDB" id="A0A7S4MAZ1"/>